<accession>A0A444W5R3</accession>
<keyword evidence="1" id="KW-1133">Transmembrane helix</keyword>
<organism evidence="2 3">
    <name type="scientific">Flavobacterium anhuiense</name>
    <dbReference type="NCBI Taxonomy" id="459526"/>
    <lineage>
        <taxon>Bacteria</taxon>
        <taxon>Pseudomonadati</taxon>
        <taxon>Bacteroidota</taxon>
        <taxon>Flavobacteriia</taxon>
        <taxon>Flavobacteriales</taxon>
        <taxon>Flavobacteriaceae</taxon>
        <taxon>Flavobacterium</taxon>
    </lineage>
</organism>
<dbReference type="OrthoDB" id="707311at2"/>
<comment type="caution">
    <text evidence="2">The sequence shown here is derived from an EMBL/GenBank/DDBJ whole genome shotgun (WGS) entry which is preliminary data.</text>
</comment>
<keyword evidence="1" id="KW-0812">Transmembrane</keyword>
<gene>
    <name evidence="2" type="ORF">NU08_0503</name>
</gene>
<feature type="transmembrane region" description="Helical" evidence="1">
    <location>
        <begin position="17"/>
        <end position="39"/>
    </location>
</feature>
<name>A0A444W5R3_9FLAO</name>
<keyword evidence="1" id="KW-0472">Membrane</keyword>
<evidence type="ECO:0000313" key="3">
    <source>
        <dbReference type="Proteomes" id="UP000290433"/>
    </source>
</evidence>
<sequence>MNEEIKFYRNAKKTRSLLLYASALSLLLAIAFLYGIGAFDGVFKIKLSIATGAILLIMLVLIFKMLASIKDKSPLIQIDANGFSGRTTPVAKAFGRIEWQDVTDVQLHKVGGDTLVAITIDNISKYDGRVSKFLWKMAYDEQNSKLNIMYSASEIEINADELYKLFLKYWKK</sequence>
<dbReference type="NCBIfam" id="NF041635">
    <property type="entry name" value="STM3941_fam"/>
    <property type="match status" value="1"/>
</dbReference>
<proteinExistence type="predicted"/>
<feature type="transmembrane region" description="Helical" evidence="1">
    <location>
        <begin position="45"/>
        <end position="67"/>
    </location>
</feature>
<dbReference type="InterPro" id="IPR048136">
    <property type="entry name" value="STM3941-like"/>
</dbReference>
<dbReference type="RefSeq" id="WP_129745695.1">
    <property type="nucleotide sequence ID" value="NZ_JUIV01000001.1"/>
</dbReference>
<evidence type="ECO:0000256" key="1">
    <source>
        <dbReference type="SAM" id="Phobius"/>
    </source>
</evidence>
<dbReference type="EMBL" id="JUIV01000001">
    <property type="protein sequence ID" value="RYJ41066.1"/>
    <property type="molecule type" value="Genomic_DNA"/>
</dbReference>
<dbReference type="AlphaFoldDB" id="A0A444W5R3"/>
<evidence type="ECO:0000313" key="2">
    <source>
        <dbReference type="EMBL" id="RYJ41066.1"/>
    </source>
</evidence>
<reference evidence="2 3" key="1">
    <citation type="submission" date="2014-12" db="EMBL/GenBank/DDBJ databases">
        <title>Genome sequence of Flavobacterium anhuiense RCM74.</title>
        <authorList>
            <person name="Kim J.F."/>
            <person name="Song J.Y."/>
            <person name="Kwak M.-J."/>
            <person name="Lee S.-W."/>
        </authorList>
    </citation>
    <scope>NUCLEOTIDE SEQUENCE [LARGE SCALE GENOMIC DNA]</scope>
    <source>
        <strain evidence="2 3">RCM74</strain>
    </source>
</reference>
<protein>
    <submittedName>
        <fullName evidence="2">Uncharacterized protein</fullName>
    </submittedName>
</protein>
<dbReference type="Proteomes" id="UP000290433">
    <property type="component" value="Unassembled WGS sequence"/>
</dbReference>